<keyword evidence="3" id="KW-0812">Transmembrane</keyword>
<keyword evidence="7" id="KW-1185">Reference proteome</keyword>
<evidence type="ECO:0000313" key="7">
    <source>
        <dbReference type="Proteomes" id="UP000277498"/>
    </source>
</evidence>
<proteinExistence type="inferred from homology"/>
<reference evidence="6 7" key="1">
    <citation type="submission" date="2018-11" db="EMBL/GenBank/DDBJ databases">
        <authorList>
            <person name="Criscuolo A."/>
        </authorList>
    </citation>
    <scope>NUCLEOTIDE SEQUENCE [LARGE SCALE GENOMIC DNA]</scope>
    <source>
        <strain evidence="6">ACIP111625</strain>
    </source>
</reference>
<protein>
    <submittedName>
        <fullName evidence="6">Type IV secretion system protein PtlG</fullName>
    </submittedName>
</protein>
<evidence type="ECO:0000256" key="4">
    <source>
        <dbReference type="ARBA" id="ARBA00022989"/>
    </source>
</evidence>
<comment type="similarity">
    <text evidence="2">Belongs to the TrbI/VirB10 family.</text>
</comment>
<comment type="subcellular location">
    <subcellularLocation>
        <location evidence="1">Membrane</location>
        <topology evidence="1">Single-pass membrane protein</topology>
    </subcellularLocation>
</comment>
<evidence type="ECO:0000313" key="6">
    <source>
        <dbReference type="EMBL" id="VDC34010.1"/>
    </source>
</evidence>
<dbReference type="EMBL" id="UXAW01000142">
    <property type="protein sequence ID" value="VDC34010.1"/>
    <property type="molecule type" value="Genomic_DNA"/>
</dbReference>
<gene>
    <name evidence="6" type="primary">ptlG</name>
    <name evidence="6" type="ORF">XINFAN_04208</name>
</gene>
<keyword evidence="5" id="KW-0472">Membrane</keyword>
<evidence type="ECO:0000256" key="1">
    <source>
        <dbReference type="ARBA" id="ARBA00004167"/>
    </source>
</evidence>
<dbReference type="GO" id="GO:0016020">
    <property type="term" value="C:membrane"/>
    <property type="evidence" value="ECO:0007669"/>
    <property type="project" value="UniProtKB-SubCell"/>
</dbReference>
<keyword evidence="4" id="KW-1133">Transmembrane helix</keyword>
<dbReference type="InterPro" id="IPR042217">
    <property type="entry name" value="T4SS_VirB10/TrbI"/>
</dbReference>
<dbReference type="InterPro" id="IPR005498">
    <property type="entry name" value="T4SS_VirB10/TraB/TrbI"/>
</dbReference>
<sequence length="243" mass="25717">MRRRREAEAAALDARIRSPMIAYGSGGTDSDPAAEARLHPDDAFVREGAAVARVTQAVVIANPSNTVVQGTIIQAVMTTALDSSLPGTVRAIVSEDVHSYDGARVLIPRGSQLVGRYNARIAIGQQRVTVAWDRIILPDNQSVELSAYGADALGRSGTTGAVDNRFGARFGSAALVSLIGAGPAIAAAQIDDTTTRDTARGVTEDLQDTTGSIMSEYMRLPPIIRVDQGARIAVMVDRDLEIF</sequence>
<organism evidence="6 7">
    <name type="scientific">Pseudogemmobacter humi</name>
    <dbReference type="NCBI Taxonomy" id="2483812"/>
    <lineage>
        <taxon>Bacteria</taxon>
        <taxon>Pseudomonadati</taxon>
        <taxon>Pseudomonadota</taxon>
        <taxon>Alphaproteobacteria</taxon>
        <taxon>Rhodobacterales</taxon>
        <taxon>Paracoccaceae</taxon>
        <taxon>Pseudogemmobacter</taxon>
    </lineage>
</organism>
<accession>A0A3P5XXT2</accession>
<dbReference type="AlphaFoldDB" id="A0A3P5XXT2"/>
<name>A0A3P5XXT2_9RHOB</name>
<evidence type="ECO:0000256" key="2">
    <source>
        <dbReference type="ARBA" id="ARBA00010265"/>
    </source>
</evidence>
<evidence type="ECO:0000256" key="5">
    <source>
        <dbReference type="ARBA" id="ARBA00023136"/>
    </source>
</evidence>
<dbReference type="Pfam" id="PF03743">
    <property type="entry name" value="TrbI"/>
    <property type="match status" value="1"/>
</dbReference>
<dbReference type="Proteomes" id="UP000277498">
    <property type="component" value="Unassembled WGS sequence"/>
</dbReference>
<dbReference type="Gene3D" id="2.40.128.260">
    <property type="entry name" value="Type IV secretion system, VirB10/TraB/TrbI"/>
    <property type="match status" value="1"/>
</dbReference>
<dbReference type="CDD" id="cd16429">
    <property type="entry name" value="VirB10"/>
    <property type="match status" value="1"/>
</dbReference>
<evidence type="ECO:0000256" key="3">
    <source>
        <dbReference type="ARBA" id="ARBA00022692"/>
    </source>
</evidence>